<dbReference type="EMBL" id="MIGB01000004">
    <property type="protein sequence ID" value="OSY42846.1"/>
    <property type="molecule type" value="Genomic_DNA"/>
</dbReference>
<dbReference type="OrthoDB" id="3727474at2"/>
<dbReference type="InterPro" id="IPR051311">
    <property type="entry name" value="DedA_domain"/>
</dbReference>
<feature type="transmembrane region" description="Helical" evidence="8">
    <location>
        <begin position="220"/>
        <end position="241"/>
    </location>
</feature>
<evidence type="ECO:0000256" key="4">
    <source>
        <dbReference type="ARBA" id="ARBA00022692"/>
    </source>
</evidence>
<keyword evidence="4 8" id="KW-0812">Transmembrane</keyword>
<evidence type="ECO:0000256" key="7">
    <source>
        <dbReference type="SAM" id="MobiDB-lite"/>
    </source>
</evidence>
<dbReference type="RefSeq" id="WP_085911403.1">
    <property type="nucleotide sequence ID" value="NZ_AP018920.1"/>
</dbReference>
<organism evidence="9 10">
    <name type="scientific">Pseudonocardia autotrophica</name>
    <name type="common">Amycolata autotrophica</name>
    <name type="synonym">Nocardia autotrophica</name>
    <dbReference type="NCBI Taxonomy" id="2074"/>
    <lineage>
        <taxon>Bacteria</taxon>
        <taxon>Bacillati</taxon>
        <taxon>Actinomycetota</taxon>
        <taxon>Actinomycetes</taxon>
        <taxon>Pseudonocardiales</taxon>
        <taxon>Pseudonocardiaceae</taxon>
        <taxon>Pseudonocardia</taxon>
    </lineage>
</organism>
<feature type="transmembrane region" description="Helical" evidence="8">
    <location>
        <begin position="80"/>
        <end position="99"/>
    </location>
</feature>
<dbReference type="AlphaFoldDB" id="A0A1Y2N5W1"/>
<evidence type="ECO:0000256" key="8">
    <source>
        <dbReference type="SAM" id="Phobius"/>
    </source>
</evidence>
<protein>
    <submittedName>
        <fullName evidence="9">SNARE associated Golgi protein</fullName>
    </submittedName>
</protein>
<evidence type="ECO:0000313" key="9">
    <source>
        <dbReference type="EMBL" id="OSY42846.1"/>
    </source>
</evidence>
<comment type="similarity">
    <text evidence="2">Belongs to the DedA family.</text>
</comment>
<dbReference type="Proteomes" id="UP000194360">
    <property type="component" value="Unassembled WGS sequence"/>
</dbReference>
<comment type="caution">
    <text evidence="9">The sequence shown here is derived from an EMBL/GenBank/DDBJ whole genome shotgun (WGS) entry which is preliminary data.</text>
</comment>
<keyword evidence="5 8" id="KW-1133">Transmembrane helix</keyword>
<keyword evidence="10" id="KW-1185">Reference proteome</keyword>
<dbReference type="STRING" id="2074.BG845_01087"/>
<name>A0A1Y2N5W1_PSEAH</name>
<comment type="subcellular location">
    <subcellularLocation>
        <location evidence="1">Cell membrane</location>
        <topology evidence="1">Multi-pass membrane protein</topology>
    </subcellularLocation>
</comment>
<accession>A0A1Y2N5W1</accession>
<feature type="transmembrane region" description="Helical" evidence="8">
    <location>
        <begin position="106"/>
        <end position="125"/>
    </location>
</feature>
<evidence type="ECO:0000256" key="5">
    <source>
        <dbReference type="ARBA" id="ARBA00022989"/>
    </source>
</evidence>
<feature type="transmembrane region" description="Helical" evidence="8">
    <location>
        <begin position="192"/>
        <end position="214"/>
    </location>
</feature>
<feature type="region of interest" description="Disordered" evidence="7">
    <location>
        <begin position="1"/>
        <end position="25"/>
    </location>
</feature>
<evidence type="ECO:0000256" key="2">
    <source>
        <dbReference type="ARBA" id="ARBA00010792"/>
    </source>
</evidence>
<feature type="transmembrane region" description="Helical" evidence="8">
    <location>
        <begin position="158"/>
        <end position="180"/>
    </location>
</feature>
<dbReference type="PANTHER" id="PTHR42709">
    <property type="entry name" value="ALKALINE PHOSPHATASE LIKE PROTEIN"/>
    <property type="match status" value="1"/>
</dbReference>
<proteinExistence type="inferred from homology"/>
<sequence length="261" mass="27961">MVSDEKQQPAKAGSGRSRWSRREYTPEEIEAGKKALRDAVPWEVPMNRGDKILVFSTLGVMAVMLASLPLRPFLLATHPVALSFVTGSLSAIGAGAAFARIGEVELWLVIVAGVFGMIKFDWLFWLAGRRWGPKVVTFFAPGDRAQRFVGRVRAWPRWAMPLVVVAAALPGIPAVAVFALAGLGRMRLGTFLLFDAIGAALITGLVAGLGYGLGQQAVDVVLAIDKYALWISLALVVFVAYSSGRKQKSAANPATPTDEPG</sequence>
<dbReference type="PANTHER" id="PTHR42709:SF6">
    <property type="entry name" value="UNDECAPRENYL PHOSPHATE TRANSPORTER A"/>
    <property type="match status" value="1"/>
</dbReference>
<keyword evidence="3" id="KW-1003">Cell membrane</keyword>
<evidence type="ECO:0000256" key="1">
    <source>
        <dbReference type="ARBA" id="ARBA00004651"/>
    </source>
</evidence>
<reference evidence="9 10" key="1">
    <citation type="submission" date="2016-09" db="EMBL/GenBank/DDBJ databases">
        <title>Pseudonocardia autotrophica DSM535, a candidate organism with high potential of specific P450 cytochromes.</title>
        <authorList>
            <person name="Grumaz C."/>
            <person name="Vainshtein Y."/>
            <person name="Kirstahler P."/>
            <person name="Sohn K."/>
        </authorList>
    </citation>
    <scope>NUCLEOTIDE SEQUENCE [LARGE SCALE GENOMIC DNA]</scope>
    <source>
        <strain evidence="9 10">DSM 535</strain>
    </source>
</reference>
<feature type="transmembrane region" description="Helical" evidence="8">
    <location>
        <begin position="52"/>
        <end position="74"/>
    </location>
</feature>
<evidence type="ECO:0000313" key="10">
    <source>
        <dbReference type="Proteomes" id="UP000194360"/>
    </source>
</evidence>
<dbReference type="GO" id="GO:0005886">
    <property type="term" value="C:plasma membrane"/>
    <property type="evidence" value="ECO:0007669"/>
    <property type="project" value="UniProtKB-SubCell"/>
</dbReference>
<evidence type="ECO:0000256" key="3">
    <source>
        <dbReference type="ARBA" id="ARBA00022475"/>
    </source>
</evidence>
<gene>
    <name evidence="9" type="ORF">BG845_01087</name>
</gene>
<evidence type="ECO:0000256" key="6">
    <source>
        <dbReference type="ARBA" id="ARBA00023136"/>
    </source>
</evidence>
<keyword evidence="6 8" id="KW-0472">Membrane</keyword>